<keyword evidence="15" id="KW-0131">Cell cycle</keyword>
<dbReference type="Proteomes" id="UP000051952">
    <property type="component" value="Unassembled WGS sequence"/>
</dbReference>
<comment type="similarity">
    <text evidence="2">Belongs to the MCM family.</text>
</comment>
<dbReference type="InterPro" id="IPR018525">
    <property type="entry name" value="MCM_CS"/>
</dbReference>
<evidence type="ECO:0000256" key="4">
    <source>
        <dbReference type="ARBA" id="ARBA00018925"/>
    </source>
</evidence>
<keyword evidence="8" id="KW-0863">Zinc-finger</keyword>
<evidence type="ECO:0000256" key="5">
    <source>
        <dbReference type="ARBA" id="ARBA00022705"/>
    </source>
</evidence>
<dbReference type="InterPro" id="IPR008045">
    <property type="entry name" value="MCM2"/>
</dbReference>
<evidence type="ECO:0000256" key="1">
    <source>
        <dbReference type="ARBA" id="ARBA00004123"/>
    </source>
</evidence>
<dbReference type="PRINTS" id="PR01658">
    <property type="entry name" value="MCMPROTEIN2"/>
</dbReference>
<dbReference type="InterPro" id="IPR033762">
    <property type="entry name" value="MCM_OB"/>
</dbReference>
<evidence type="ECO:0000256" key="14">
    <source>
        <dbReference type="ARBA" id="ARBA00023242"/>
    </source>
</evidence>
<dbReference type="GO" id="GO:0043138">
    <property type="term" value="F:3'-5' DNA helicase activity"/>
    <property type="evidence" value="ECO:0007669"/>
    <property type="project" value="TreeGrafter"/>
</dbReference>
<dbReference type="Gene3D" id="2.20.28.10">
    <property type="match status" value="1"/>
</dbReference>
<dbReference type="EC" id="3.6.4.12" evidence="3"/>
<dbReference type="InterPro" id="IPR027417">
    <property type="entry name" value="P-loop_NTPase"/>
</dbReference>
<feature type="compositionally biased region" description="Acidic residues" evidence="16">
    <location>
        <begin position="56"/>
        <end position="76"/>
    </location>
</feature>
<dbReference type="GO" id="GO:0017116">
    <property type="term" value="F:single-stranded DNA helicase activity"/>
    <property type="evidence" value="ECO:0007669"/>
    <property type="project" value="TreeGrafter"/>
</dbReference>
<dbReference type="InterPro" id="IPR012340">
    <property type="entry name" value="NA-bd_OB-fold"/>
</dbReference>
<dbReference type="Pfam" id="PF14551">
    <property type="entry name" value="MCM_N"/>
    <property type="match status" value="1"/>
</dbReference>
<dbReference type="InterPro" id="IPR001208">
    <property type="entry name" value="MCM_dom"/>
</dbReference>
<dbReference type="GO" id="GO:0000727">
    <property type="term" value="P:double-strand break repair via break-induced replication"/>
    <property type="evidence" value="ECO:0007669"/>
    <property type="project" value="TreeGrafter"/>
</dbReference>
<keyword evidence="7" id="KW-0547">Nucleotide-binding</keyword>
<dbReference type="AlphaFoldDB" id="A0A0S4IK09"/>
<evidence type="ECO:0000259" key="17">
    <source>
        <dbReference type="PROSITE" id="PS50051"/>
    </source>
</evidence>
<keyword evidence="11" id="KW-0862">Zinc</keyword>
<dbReference type="InterPro" id="IPR041562">
    <property type="entry name" value="MCM_lid"/>
</dbReference>
<evidence type="ECO:0000256" key="16">
    <source>
        <dbReference type="SAM" id="MobiDB-lite"/>
    </source>
</evidence>
<feature type="domain" description="MCM C-terminal AAA(+) ATPase" evidence="17">
    <location>
        <begin position="505"/>
        <end position="713"/>
    </location>
</feature>
<dbReference type="GO" id="GO:0016787">
    <property type="term" value="F:hydrolase activity"/>
    <property type="evidence" value="ECO:0007669"/>
    <property type="project" value="UniProtKB-KW"/>
</dbReference>
<dbReference type="GO" id="GO:0008270">
    <property type="term" value="F:zinc ion binding"/>
    <property type="evidence" value="ECO:0007669"/>
    <property type="project" value="UniProtKB-KW"/>
</dbReference>
<dbReference type="SUPFAM" id="SSF50249">
    <property type="entry name" value="Nucleic acid-binding proteins"/>
    <property type="match status" value="1"/>
</dbReference>
<dbReference type="PANTHER" id="PTHR11630:SF44">
    <property type="entry name" value="DNA REPLICATION LICENSING FACTOR MCM2"/>
    <property type="match status" value="1"/>
</dbReference>
<dbReference type="PANTHER" id="PTHR11630">
    <property type="entry name" value="DNA REPLICATION LICENSING FACTOR MCM FAMILY MEMBER"/>
    <property type="match status" value="1"/>
</dbReference>
<evidence type="ECO:0000256" key="3">
    <source>
        <dbReference type="ARBA" id="ARBA00012551"/>
    </source>
</evidence>
<dbReference type="Gene3D" id="3.40.50.300">
    <property type="entry name" value="P-loop containing nucleotide triphosphate hydrolases"/>
    <property type="match status" value="1"/>
</dbReference>
<keyword evidence="14" id="KW-0539">Nucleus</keyword>
<dbReference type="GO" id="GO:0003697">
    <property type="term" value="F:single-stranded DNA binding"/>
    <property type="evidence" value="ECO:0007669"/>
    <property type="project" value="TreeGrafter"/>
</dbReference>
<feature type="compositionally biased region" description="Acidic residues" evidence="16">
    <location>
        <begin position="32"/>
        <end position="47"/>
    </location>
</feature>
<name>A0A0S4IK09_BODSA</name>
<comment type="subcellular location">
    <subcellularLocation>
        <location evidence="1">Nucleus</location>
    </subcellularLocation>
</comment>
<keyword evidence="13" id="KW-0238">DNA-binding</keyword>
<evidence type="ECO:0000256" key="12">
    <source>
        <dbReference type="ARBA" id="ARBA00022840"/>
    </source>
</evidence>
<feature type="compositionally biased region" description="Basic and acidic residues" evidence="16">
    <location>
        <begin position="77"/>
        <end position="122"/>
    </location>
</feature>
<dbReference type="GO" id="GO:1902975">
    <property type="term" value="P:mitotic DNA replication initiation"/>
    <property type="evidence" value="ECO:0007669"/>
    <property type="project" value="TreeGrafter"/>
</dbReference>
<keyword evidence="9" id="KW-0378">Hydrolase</keyword>
<dbReference type="GO" id="GO:0005634">
    <property type="term" value="C:nucleus"/>
    <property type="evidence" value="ECO:0007669"/>
    <property type="project" value="UniProtKB-SubCell"/>
</dbReference>
<evidence type="ECO:0000256" key="10">
    <source>
        <dbReference type="ARBA" id="ARBA00022806"/>
    </source>
</evidence>
<dbReference type="InterPro" id="IPR027925">
    <property type="entry name" value="MCM_N"/>
</dbReference>
<protein>
    <recommendedName>
        <fullName evidence="4">DNA replication licensing factor MCM2</fullName>
        <ecNumber evidence="3">3.6.4.12</ecNumber>
    </recommendedName>
</protein>
<evidence type="ECO:0000313" key="19">
    <source>
        <dbReference type="Proteomes" id="UP000051952"/>
    </source>
</evidence>
<evidence type="ECO:0000256" key="7">
    <source>
        <dbReference type="ARBA" id="ARBA00022741"/>
    </source>
</evidence>
<dbReference type="SMART" id="SM00350">
    <property type="entry name" value="MCM"/>
    <property type="match status" value="1"/>
</dbReference>
<keyword evidence="19" id="KW-1185">Reference proteome</keyword>
<evidence type="ECO:0000256" key="2">
    <source>
        <dbReference type="ARBA" id="ARBA00008010"/>
    </source>
</evidence>
<dbReference type="VEuPathDB" id="TriTrypDB:BSAL_57990"/>
<sequence length="986" mass="111836">MGPKSNAPKRSREGEPLRRTPVPGADDRDHDSDIEDEEEPEGEDLFADDYMKDYTEVDEELQEPDDEAEQLEDEAFIDDRSDASEMSEGDRREVDEMLEREALLARQIETRTRAERKRKDGRGAVFSDVDEDEDFMNELVTDSDDDDDDEANPSRKRRAGSSGDGGDDPEGVDFLADGGGDDPRVDDELDAVYDDATLPTDQEFDWTSPQCELAEWIAQELPRRMIKNRILHFFRNFEVNGTAVYEERVRLMTRDNAQSFEVTYGHLSLVYHSVLVLWLADLPEAMLELFDDAANYFVYRIVVPHYRSVQPNVVVRIADMPLCDPIRDFRQLHMNVLVRVEGVVVRRSPVYPQMVAVRYDCRRCGFVVGPIYQRGEREHKVSTCPACHSKGPFSVNMSLTEYRNHQCVVLQEPPGKVPPGRLPRSLEVILTYDLIDTAKPGDEVHVTGVYKNNFDPLLNSRQGFPVFTTVLHANHVNRKTTDVSHFRLPDHEKRRLLELARHPMVKKKLLRSMAPSIHGRDDIKMGLLLAMLGGVPKDVGGDQSHKIRGDINVLLVGDPGCAKSQFLKFVEKTADRAVFTTGRGSTAVGLTASVHKDAISGDFVLEGGALVIADRGVCLIDEFDKMSDQDRTSIHEAMEQQTISVARGGIVTTLSARCCVMAAANPIGGRYDPSVSFDANVNLTTPILSRFDLLFVVRDEVNEELDEQLATFVCRSHQRNHPKYHAEVRQKMQRSHEKLVELRRELLEGEMLSQEERNMKEAEMLRLREELTGRNVREDDDPASPNPLPQETLHKYILFAKAHCSPRISNVDANTISQLYMELRQESKHGGIPITVRHMESIIRLSEAHARLHLREFVKDEDVSAAIALFLRCFLQTQKYSMRGTMEARLRKYLELDTEPLQLVHHHVKQAIRQTRVFERQLAGGVEPDIVKIDCADIETVVSGLGVTAEAITHYYQSDEFTKLYTLIRDPVTTLPIQISSQRSAK</sequence>
<feature type="compositionally biased region" description="Acidic residues" evidence="16">
    <location>
        <begin position="128"/>
        <end position="151"/>
    </location>
</feature>
<dbReference type="GO" id="GO:0042555">
    <property type="term" value="C:MCM complex"/>
    <property type="evidence" value="ECO:0007669"/>
    <property type="project" value="InterPro"/>
</dbReference>
<dbReference type="GO" id="GO:0005524">
    <property type="term" value="F:ATP binding"/>
    <property type="evidence" value="ECO:0007669"/>
    <property type="project" value="UniProtKB-KW"/>
</dbReference>
<evidence type="ECO:0000313" key="18">
    <source>
        <dbReference type="EMBL" id="CUE99008.1"/>
    </source>
</evidence>
<dbReference type="Gene3D" id="3.30.1640.10">
    <property type="entry name" value="mini-chromosome maintenance (MCM) complex, chain A, domain 1"/>
    <property type="match status" value="1"/>
</dbReference>
<dbReference type="Pfam" id="PF17207">
    <property type="entry name" value="MCM_OB"/>
    <property type="match status" value="1"/>
</dbReference>
<dbReference type="OrthoDB" id="844at2759"/>
<keyword evidence="12" id="KW-0067">ATP-binding</keyword>
<proteinExistence type="inferred from homology"/>
<keyword evidence="6" id="KW-0479">Metal-binding</keyword>
<evidence type="ECO:0000256" key="6">
    <source>
        <dbReference type="ARBA" id="ARBA00022723"/>
    </source>
</evidence>
<dbReference type="PRINTS" id="PR01657">
    <property type="entry name" value="MCMFAMILY"/>
</dbReference>
<evidence type="ECO:0000256" key="13">
    <source>
        <dbReference type="ARBA" id="ARBA00023125"/>
    </source>
</evidence>
<reference evidence="19" key="1">
    <citation type="submission" date="2015-09" db="EMBL/GenBank/DDBJ databases">
        <authorList>
            <consortium name="Pathogen Informatics"/>
        </authorList>
    </citation>
    <scope>NUCLEOTIDE SEQUENCE [LARGE SCALE GENOMIC DNA]</scope>
    <source>
        <strain evidence="19">Lake Konstanz</strain>
    </source>
</reference>
<keyword evidence="5" id="KW-0235">DNA replication</keyword>
<dbReference type="EMBL" id="CYKH01000222">
    <property type="protein sequence ID" value="CUE99008.1"/>
    <property type="molecule type" value="Genomic_DNA"/>
</dbReference>
<evidence type="ECO:0000256" key="8">
    <source>
        <dbReference type="ARBA" id="ARBA00022771"/>
    </source>
</evidence>
<feature type="region of interest" description="Disordered" evidence="16">
    <location>
        <begin position="1"/>
        <end position="187"/>
    </location>
</feature>
<dbReference type="InterPro" id="IPR031327">
    <property type="entry name" value="MCM"/>
</dbReference>
<evidence type="ECO:0000256" key="11">
    <source>
        <dbReference type="ARBA" id="ARBA00022833"/>
    </source>
</evidence>
<accession>A0A0S4IK09</accession>
<keyword evidence="10" id="KW-0347">Helicase</keyword>
<evidence type="ECO:0000256" key="9">
    <source>
        <dbReference type="ARBA" id="ARBA00022801"/>
    </source>
</evidence>
<dbReference type="PROSITE" id="PS00847">
    <property type="entry name" value="MCM_1"/>
    <property type="match status" value="1"/>
</dbReference>
<organism evidence="18 19">
    <name type="scientific">Bodo saltans</name>
    <name type="common">Flagellated protozoan</name>
    <dbReference type="NCBI Taxonomy" id="75058"/>
    <lineage>
        <taxon>Eukaryota</taxon>
        <taxon>Discoba</taxon>
        <taxon>Euglenozoa</taxon>
        <taxon>Kinetoplastea</taxon>
        <taxon>Metakinetoplastina</taxon>
        <taxon>Eubodonida</taxon>
        <taxon>Bodonidae</taxon>
        <taxon>Bodo</taxon>
    </lineage>
</organism>
<dbReference type="PROSITE" id="PS50051">
    <property type="entry name" value="MCM_2"/>
    <property type="match status" value="1"/>
</dbReference>
<dbReference type="SUPFAM" id="SSF52540">
    <property type="entry name" value="P-loop containing nucleoside triphosphate hydrolases"/>
    <property type="match status" value="1"/>
</dbReference>
<evidence type="ECO:0000256" key="15">
    <source>
        <dbReference type="ARBA" id="ARBA00023306"/>
    </source>
</evidence>
<dbReference type="OMA" id="TYERVTT"/>
<dbReference type="Pfam" id="PF17855">
    <property type="entry name" value="MCM_lid"/>
    <property type="match status" value="1"/>
</dbReference>
<dbReference type="Gene3D" id="2.40.50.140">
    <property type="entry name" value="Nucleic acid-binding proteins"/>
    <property type="match status" value="1"/>
</dbReference>
<gene>
    <name evidence="18" type="ORF">BSAL_57990</name>
</gene>
<dbReference type="Pfam" id="PF00493">
    <property type="entry name" value="MCM"/>
    <property type="match status" value="1"/>
</dbReference>